<keyword evidence="5" id="KW-0645">Protease</keyword>
<dbReference type="Pfam" id="PF01431">
    <property type="entry name" value="Peptidase_M13"/>
    <property type="match status" value="1"/>
</dbReference>
<keyword evidence="10 13" id="KW-1133">Transmembrane helix</keyword>
<evidence type="ECO:0000256" key="3">
    <source>
        <dbReference type="ARBA" id="ARBA00004401"/>
    </source>
</evidence>
<feature type="domain" description="Peptidase M13 C-terminal" evidence="15">
    <location>
        <begin position="598"/>
        <end position="791"/>
    </location>
</feature>
<dbReference type="EMBL" id="JAWJWF010000050">
    <property type="protein sequence ID" value="KAK6618085.1"/>
    <property type="molecule type" value="Genomic_DNA"/>
</dbReference>
<dbReference type="Pfam" id="PF00999">
    <property type="entry name" value="Na_H_Exchanger"/>
    <property type="match status" value="1"/>
</dbReference>
<dbReference type="InterPro" id="IPR024079">
    <property type="entry name" value="MetalloPept_cat_dom_sf"/>
</dbReference>
<sequence length="1289" mass="146382">MTKVRDISGLTEAAQNFAEAYKRHKFGILEKQLIAATIVLGILSVVFCILFFVTGYNYNKLLRDKVCNSNECIESAMTLLQTVDFSQDPCQDFYKFACGKFPNDHPLNENDLHNSWFIEKDSQLNGMILNILKSPILETDLKIIRETKEFYQSCINKSELNEIGLQPLYDILEMLELPKSFPTKETIQNFNLGRTLALAQRHLSQDILVSVSIVKESTNTTSASTENINVFKLSPGPNTLGMLDIWDSKRNTLDLGLITKIFRKEDKEKHTSKNTESLTKHVKNATVKFIATMIQKIKDDLDDEMNMTQNQNSINYISAAQGIMNFSSLLPNNMEDEADEEMEKNKTMRTTFSELGSFLEGENSTVPISNRIDWKEYLLVLLQNVNKTYDMENGLLLVDNLNYFRALSKVLEVTTPETIQRHIWWKIIEHFAKFTTTDIRGVYLRFYMSVYGETSLQPRSQVCTNLMKGTMAVALSYEMATLNNITKTSHKVLQMLKDIEKAFEEIVNSTSWMDEKTKSITLEKAQAVRHDIGYASWVTKPEKITEYYKGLELKKSEFLMNIIRVAEWEVGQILKTLGQPKGNSTHSTSWYINPLQVNAYYSHVDNAIIIPAGILRTPFYFRGLESLNYGAIGTILGHELTHGFDIDGKNYNKFGEQQENFWPSEIIAEYERRAKCFVNQYENYTLYEGNRLNGTFTLAENIADNGGIRESFKAYQLYAARHGQEPKLPGFENFTHEQLLFLSYANIWCEAANPKFYMLSQDSHSPQRIRVLVTLQNMKEFSEVYKCSSDTSTDIELDAKAQQLHRIDSLNLLLYTFLLTLTVLTIWLFKHRRLRFLHETGLAVIYGLIIGALIRYTGSSNSETHLSVFSQNNTKYNLTVPPDTLWYRFPSRHTNNTSVNGKTYSYTFRGEIVDVENNEIDLKATFDPEIFFNIILPPIIFHAGYSLKRRYFFRNLGAILTYAIIGTTISSFVVSLLMYGLIQLMPHLKTSFTFLDTLYFGALISSTDPLTILAIFNDLHVDVNLYALVFGESVLNDAVSIVLSGSIQNYGKKYQSNESQFEPAIVKGKIIISGLRGAMSFALAIRNTLSEARQAMLTTTSLIVIVTVIVQGGATMQLLTWFNIPVGVEEEVEVFPYSGVRNVYNSTGTPTEDAGEASSHTNEKQVSEKALLARIWGDFDTKYMKPFLTDSRPTLLETLPVCCNPIARLLTTTTQLTQDVRSRSRHDSDSDICLEESAVRRNSRSSIPKLNILVFVSKLGSSISGDLGLRSGIMDTIIKLQDNLNGNNV</sequence>
<evidence type="ECO:0000256" key="11">
    <source>
        <dbReference type="ARBA" id="ARBA00023049"/>
    </source>
</evidence>
<dbReference type="Pfam" id="PF05649">
    <property type="entry name" value="Peptidase_M13_N"/>
    <property type="match status" value="1"/>
</dbReference>
<reference evidence="17 18" key="1">
    <citation type="submission" date="2023-09" db="EMBL/GenBank/DDBJ databases">
        <title>Genomes of two closely related lineages of the louse Polyplax serrata with different host specificities.</title>
        <authorList>
            <person name="Martinu J."/>
            <person name="Tarabai H."/>
            <person name="Stefka J."/>
            <person name="Hypsa V."/>
        </authorList>
    </citation>
    <scope>NUCLEOTIDE SEQUENCE [LARGE SCALE GENOMIC DNA]</scope>
    <source>
        <strain evidence="17">98ZLc_SE</strain>
    </source>
</reference>
<evidence type="ECO:0000256" key="2">
    <source>
        <dbReference type="ARBA" id="ARBA00004141"/>
    </source>
</evidence>
<dbReference type="InterPro" id="IPR000718">
    <property type="entry name" value="Peptidase_M13"/>
</dbReference>
<evidence type="ECO:0000256" key="10">
    <source>
        <dbReference type="ARBA" id="ARBA00022989"/>
    </source>
</evidence>
<dbReference type="Proteomes" id="UP001359485">
    <property type="component" value="Unassembled WGS sequence"/>
</dbReference>
<dbReference type="InterPro" id="IPR018497">
    <property type="entry name" value="Peptidase_M13_C"/>
</dbReference>
<evidence type="ECO:0000313" key="17">
    <source>
        <dbReference type="EMBL" id="KAK6618085.1"/>
    </source>
</evidence>
<evidence type="ECO:0000313" key="18">
    <source>
        <dbReference type="Proteomes" id="UP001359485"/>
    </source>
</evidence>
<feature type="domain" description="Cation/H+ exchanger transmembrane" evidence="14">
    <location>
        <begin position="822"/>
        <end position="1051"/>
    </location>
</feature>
<evidence type="ECO:0000256" key="1">
    <source>
        <dbReference type="ARBA" id="ARBA00001947"/>
    </source>
</evidence>
<dbReference type="Gene3D" id="6.10.140.1330">
    <property type="match status" value="1"/>
</dbReference>
<name>A0ABR1AF15_POLSC</name>
<keyword evidence="18" id="KW-1185">Reference proteome</keyword>
<evidence type="ECO:0000259" key="14">
    <source>
        <dbReference type="Pfam" id="PF00999"/>
    </source>
</evidence>
<gene>
    <name evidence="17" type="ORF">RUM44_002527</name>
</gene>
<comment type="similarity">
    <text evidence="4">Belongs to the peptidase M13 family.</text>
</comment>
<keyword evidence="6 13" id="KW-0812">Transmembrane</keyword>
<evidence type="ECO:0000256" key="8">
    <source>
        <dbReference type="ARBA" id="ARBA00022801"/>
    </source>
</evidence>
<feature type="transmembrane region" description="Helical" evidence="13">
    <location>
        <begin position="1097"/>
        <end position="1122"/>
    </location>
</feature>
<feature type="transmembrane region" description="Helical" evidence="13">
    <location>
        <begin position="33"/>
        <end position="58"/>
    </location>
</feature>
<proteinExistence type="inferred from homology"/>
<dbReference type="SUPFAM" id="SSF55486">
    <property type="entry name" value="Metalloproteases ('zincins'), catalytic domain"/>
    <property type="match status" value="1"/>
</dbReference>
<protein>
    <submittedName>
        <fullName evidence="17">Uncharacterized protein</fullName>
    </submittedName>
</protein>
<feature type="domain" description="Peptidase M13 N-terminal" evidence="16">
    <location>
        <begin position="89"/>
        <end position="534"/>
    </location>
</feature>
<evidence type="ECO:0000256" key="6">
    <source>
        <dbReference type="ARBA" id="ARBA00022692"/>
    </source>
</evidence>
<evidence type="ECO:0000259" key="15">
    <source>
        <dbReference type="Pfam" id="PF01431"/>
    </source>
</evidence>
<evidence type="ECO:0000259" key="16">
    <source>
        <dbReference type="Pfam" id="PF05649"/>
    </source>
</evidence>
<keyword evidence="11" id="KW-0482">Metalloprotease</keyword>
<dbReference type="PANTHER" id="PTHR11733">
    <property type="entry name" value="ZINC METALLOPROTEASE FAMILY M13 NEPRILYSIN-RELATED"/>
    <property type="match status" value="1"/>
</dbReference>
<feature type="transmembrane region" description="Helical" evidence="13">
    <location>
        <begin position="812"/>
        <end position="829"/>
    </location>
</feature>
<keyword evidence="12 13" id="KW-0472">Membrane</keyword>
<comment type="subcellular location">
    <subcellularLocation>
        <location evidence="3">Cell membrane</location>
        <topology evidence="3">Single-pass type II membrane protein</topology>
    </subcellularLocation>
    <subcellularLocation>
        <location evidence="2">Membrane</location>
        <topology evidence="2">Multi-pass membrane protein</topology>
    </subcellularLocation>
</comment>
<organism evidence="17 18">
    <name type="scientific">Polyplax serrata</name>
    <name type="common">Common mouse louse</name>
    <dbReference type="NCBI Taxonomy" id="468196"/>
    <lineage>
        <taxon>Eukaryota</taxon>
        <taxon>Metazoa</taxon>
        <taxon>Ecdysozoa</taxon>
        <taxon>Arthropoda</taxon>
        <taxon>Hexapoda</taxon>
        <taxon>Insecta</taxon>
        <taxon>Pterygota</taxon>
        <taxon>Neoptera</taxon>
        <taxon>Paraneoptera</taxon>
        <taxon>Psocodea</taxon>
        <taxon>Troctomorpha</taxon>
        <taxon>Phthiraptera</taxon>
        <taxon>Anoplura</taxon>
        <taxon>Polyplacidae</taxon>
        <taxon>Polyplax</taxon>
    </lineage>
</organism>
<dbReference type="Gene3D" id="1.10.1380.10">
    <property type="entry name" value="Neutral endopeptidase , domain2"/>
    <property type="match status" value="1"/>
</dbReference>
<feature type="transmembrane region" description="Helical" evidence="13">
    <location>
        <begin position="997"/>
        <end position="1016"/>
    </location>
</feature>
<evidence type="ECO:0000256" key="13">
    <source>
        <dbReference type="SAM" id="Phobius"/>
    </source>
</evidence>
<comment type="cofactor">
    <cofactor evidence="1">
        <name>Zn(2+)</name>
        <dbReference type="ChEBI" id="CHEBI:29105"/>
    </cofactor>
</comment>
<evidence type="ECO:0000256" key="12">
    <source>
        <dbReference type="ARBA" id="ARBA00023136"/>
    </source>
</evidence>
<evidence type="ECO:0000256" key="9">
    <source>
        <dbReference type="ARBA" id="ARBA00022833"/>
    </source>
</evidence>
<dbReference type="InterPro" id="IPR042089">
    <property type="entry name" value="Peptidase_M13_dom_2"/>
</dbReference>
<dbReference type="PANTHER" id="PTHR11733:SF133">
    <property type="entry name" value="PHOSPHATE-REGULATING NEUTRAL ENDOPEPTIDASE PHEX"/>
    <property type="match status" value="1"/>
</dbReference>
<keyword evidence="7" id="KW-0479">Metal-binding</keyword>
<evidence type="ECO:0000256" key="7">
    <source>
        <dbReference type="ARBA" id="ARBA00022723"/>
    </source>
</evidence>
<dbReference type="InterPro" id="IPR006153">
    <property type="entry name" value="Cation/H_exchanger_TM"/>
</dbReference>
<feature type="transmembrane region" description="Helical" evidence="13">
    <location>
        <begin position="930"/>
        <end position="947"/>
    </location>
</feature>
<dbReference type="Gene3D" id="3.40.390.10">
    <property type="entry name" value="Collagenase (Catalytic Domain)"/>
    <property type="match status" value="1"/>
</dbReference>
<evidence type="ECO:0000256" key="5">
    <source>
        <dbReference type="ARBA" id="ARBA00022670"/>
    </source>
</evidence>
<evidence type="ECO:0000256" key="4">
    <source>
        <dbReference type="ARBA" id="ARBA00007357"/>
    </source>
</evidence>
<dbReference type="CDD" id="cd08662">
    <property type="entry name" value="M13"/>
    <property type="match status" value="1"/>
</dbReference>
<dbReference type="PROSITE" id="PS51885">
    <property type="entry name" value="NEPRILYSIN"/>
    <property type="match status" value="1"/>
</dbReference>
<feature type="transmembrane region" description="Helical" evidence="13">
    <location>
        <begin position="836"/>
        <end position="856"/>
    </location>
</feature>
<keyword evidence="9" id="KW-0862">Zinc</keyword>
<accession>A0ABR1AF15</accession>
<comment type="caution">
    <text evidence="17">The sequence shown here is derived from an EMBL/GenBank/DDBJ whole genome shotgun (WGS) entry which is preliminary data.</text>
</comment>
<dbReference type="InterPro" id="IPR008753">
    <property type="entry name" value="Peptidase_M13_N"/>
</dbReference>
<dbReference type="PRINTS" id="PR00786">
    <property type="entry name" value="NEPRILYSIN"/>
</dbReference>
<feature type="transmembrane region" description="Helical" evidence="13">
    <location>
        <begin position="959"/>
        <end position="982"/>
    </location>
</feature>
<keyword evidence="8" id="KW-0378">Hydrolase</keyword>